<evidence type="ECO:0000256" key="2">
    <source>
        <dbReference type="SAM" id="SignalP"/>
    </source>
</evidence>
<gene>
    <name evidence="3" type="ORF">E4U42_000882</name>
</gene>
<keyword evidence="2" id="KW-0732">Signal</keyword>
<dbReference type="EMBL" id="SRPY01001242">
    <property type="protein sequence ID" value="KAG5913777.1"/>
    <property type="molecule type" value="Genomic_DNA"/>
</dbReference>
<name>A0A8K0J196_9HYPO</name>
<protein>
    <submittedName>
        <fullName evidence="3">Uncharacterized protein</fullName>
    </submittedName>
</protein>
<organism evidence="3 4">
    <name type="scientific">Claviceps africana</name>
    <dbReference type="NCBI Taxonomy" id="83212"/>
    <lineage>
        <taxon>Eukaryota</taxon>
        <taxon>Fungi</taxon>
        <taxon>Dikarya</taxon>
        <taxon>Ascomycota</taxon>
        <taxon>Pezizomycotina</taxon>
        <taxon>Sordariomycetes</taxon>
        <taxon>Hypocreomycetidae</taxon>
        <taxon>Hypocreales</taxon>
        <taxon>Clavicipitaceae</taxon>
        <taxon>Claviceps</taxon>
    </lineage>
</organism>
<dbReference type="Proteomes" id="UP000811619">
    <property type="component" value="Unassembled WGS sequence"/>
</dbReference>
<accession>A0A8K0J196</accession>
<reference evidence="3" key="1">
    <citation type="journal article" date="2020" name="bioRxiv">
        <title>Whole genome comparisons of ergot fungi reveals the divergence and evolution of species within the genus Claviceps are the result of varying mechanisms driving genome evolution and host range expansion.</title>
        <authorList>
            <person name="Wyka S.A."/>
            <person name="Mondo S.J."/>
            <person name="Liu M."/>
            <person name="Dettman J."/>
            <person name="Nalam V."/>
            <person name="Broders K.D."/>
        </authorList>
    </citation>
    <scope>NUCLEOTIDE SEQUENCE</scope>
    <source>
        <strain evidence="3">CCC 489</strain>
    </source>
</reference>
<comment type="caution">
    <text evidence="3">The sequence shown here is derived from an EMBL/GenBank/DDBJ whole genome shotgun (WGS) entry which is preliminary data.</text>
</comment>
<sequence>MKFTAMLSGAVLLALEVGQAIAAPRAPAERIERCCGRITLNPSLDQEYFNIPWDGKQFSSIDVWQANAKCHVRASFVTKDVETHLPPSKGGCAHVKFWNVGWGCDNDIKYVDLATAHDCYANAGGRAGACRIIHAVNDLICTIPSKARTPLGEMMEREKALEPSGNNDEYKTGAARPPSPHLTNSI</sequence>
<keyword evidence="4" id="KW-1185">Reference proteome</keyword>
<proteinExistence type="predicted"/>
<evidence type="ECO:0000313" key="4">
    <source>
        <dbReference type="Proteomes" id="UP000811619"/>
    </source>
</evidence>
<feature type="chain" id="PRO_5035448478" evidence="2">
    <location>
        <begin position="23"/>
        <end position="186"/>
    </location>
</feature>
<evidence type="ECO:0000313" key="3">
    <source>
        <dbReference type="EMBL" id="KAG5913777.1"/>
    </source>
</evidence>
<evidence type="ECO:0000256" key="1">
    <source>
        <dbReference type="SAM" id="MobiDB-lite"/>
    </source>
</evidence>
<feature type="signal peptide" evidence="2">
    <location>
        <begin position="1"/>
        <end position="22"/>
    </location>
</feature>
<dbReference type="AlphaFoldDB" id="A0A8K0J196"/>
<feature type="region of interest" description="Disordered" evidence="1">
    <location>
        <begin position="156"/>
        <end position="186"/>
    </location>
</feature>